<dbReference type="VEuPathDB" id="TriTrypDB:LdCL_080017100"/>
<gene>
    <name evidence="2" type="ORF">LdCL_080017100</name>
</gene>
<protein>
    <submittedName>
        <fullName evidence="2">Uncharacterized protein</fullName>
    </submittedName>
</protein>
<name>A0A3S5H695_LEIDO</name>
<accession>A0A3S5H695</accession>
<dbReference type="OrthoDB" id="273553at2759"/>
<dbReference type="AlphaFoldDB" id="A0A3S5H695"/>
<dbReference type="EMBL" id="CP029507">
    <property type="protein sequence ID" value="AYU76423.1"/>
    <property type="molecule type" value="Genomic_DNA"/>
</dbReference>
<feature type="compositionally biased region" description="Low complexity" evidence="1">
    <location>
        <begin position="37"/>
        <end position="63"/>
    </location>
</feature>
<keyword evidence="3" id="KW-1185">Reference proteome</keyword>
<feature type="region of interest" description="Disordered" evidence="1">
    <location>
        <begin position="77"/>
        <end position="133"/>
    </location>
</feature>
<reference evidence="2 3" key="1">
    <citation type="journal article" date="2018" name="Sci. Rep.">
        <title>A complete Leishmania donovani reference genome identifies novel genetic variations associated with virulence.</title>
        <authorList>
            <person name="Lypaczewski P."/>
            <person name="Hoshizaki J."/>
            <person name="Zhang W.-W."/>
            <person name="McCall L.-I."/>
            <person name="Torcivia-Rodriguez J."/>
            <person name="Simonyan V."/>
            <person name="Kaur A."/>
            <person name="Dewar K."/>
            <person name="Matlashewski G."/>
        </authorList>
    </citation>
    <scope>NUCLEOTIDE SEQUENCE [LARGE SCALE GENOMIC DNA]</scope>
    <source>
        <strain evidence="2 3">LdCL</strain>
    </source>
</reference>
<dbReference type="Proteomes" id="UP000274082">
    <property type="component" value="Chromosome 8"/>
</dbReference>
<evidence type="ECO:0000313" key="2">
    <source>
        <dbReference type="EMBL" id="AYU76423.1"/>
    </source>
</evidence>
<sequence>METAVAVREELLYCEAVAVRLAASLLSRERTTDEDAAPPATTTAAAAPPEKAASPPPLSALGPLTALGVAEPVALAKAAAAETHDDGDDEGAGEGEKSTEENGQATVSYVAAAREPRRRPSRCRPDVGDCEVQ</sequence>
<organism evidence="2 3">
    <name type="scientific">Leishmania donovani</name>
    <dbReference type="NCBI Taxonomy" id="5661"/>
    <lineage>
        <taxon>Eukaryota</taxon>
        <taxon>Discoba</taxon>
        <taxon>Euglenozoa</taxon>
        <taxon>Kinetoplastea</taxon>
        <taxon>Metakinetoplastina</taxon>
        <taxon>Trypanosomatida</taxon>
        <taxon>Trypanosomatidae</taxon>
        <taxon>Leishmaniinae</taxon>
        <taxon>Leishmania</taxon>
    </lineage>
</organism>
<proteinExistence type="predicted"/>
<evidence type="ECO:0000256" key="1">
    <source>
        <dbReference type="SAM" id="MobiDB-lite"/>
    </source>
</evidence>
<evidence type="ECO:0000313" key="3">
    <source>
        <dbReference type="Proteomes" id="UP000274082"/>
    </source>
</evidence>
<feature type="region of interest" description="Disordered" evidence="1">
    <location>
        <begin position="28"/>
        <end position="63"/>
    </location>
</feature>